<evidence type="ECO:0000313" key="2">
    <source>
        <dbReference type="Proteomes" id="UP000006298"/>
    </source>
</evidence>
<proteinExistence type="predicted"/>
<evidence type="ECO:0000313" key="1">
    <source>
        <dbReference type="EMBL" id="AEZ50477.1"/>
    </source>
</evidence>
<dbReference type="EMBL" id="JN712910">
    <property type="protein sequence ID" value="AEZ50477.1"/>
    <property type="molecule type" value="Genomic_DNA"/>
</dbReference>
<dbReference type="RefSeq" id="YP_007005881.1">
    <property type="nucleotide sequence ID" value="NC_019515.1"/>
</dbReference>
<keyword evidence="2" id="KW-1185">Reference proteome</keyword>
<reference evidence="1 2" key="1">
    <citation type="submission" date="2011-09" db="EMBL/GenBank/DDBJ databases">
        <title>Complete Genome Sequence of Bacillus cereus Bacteriophage BCD7.</title>
        <authorList>
            <person name="Lee J.-H."/>
            <person name="Shin H."/>
            <person name="Son B."/>
            <person name="Ryu S."/>
        </authorList>
    </citation>
    <scope>NUCLEOTIDE SEQUENCE [LARGE SCALE GENOMIC DNA]</scope>
</reference>
<dbReference type="Proteomes" id="UP000006298">
    <property type="component" value="Segment"/>
</dbReference>
<dbReference type="GeneID" id="14011549"/>
<accession>J9PUC6</accession>
<sequence length="105" mass="12142">MLAHAEEVKQLVPVYGESQRQTGKTTALIEYAKEKGYAVVIWNKHHAKFLRDEFQYEHIFGQEDLKLKRGYGITNVVTDEKVDTGKVWQDGFYVVTGYRSIFAIN</sequence>
<dbReference type="KEGG" id="vg:14011549"/>
<gene>
    <name evidence="1" type="ORF">BCD7_0030</name>
</gene>
<organism evidence="1 2">
    <name type="scientific">Bacillus phage BCD7</name>
    <dbReference type="NCBI Taxonomy" id="1136534"/>
    <lineage>
        <taxon>Viruses</taxon>
        <taxon>Duplodnaviria</taxon>
        <taxon>Heunggongvirae</taxon>
        <taxon>Uroviricota</taxon>
        <taxon>Caudoviricetes</taxon>
        <taxon>Becedseptimavirus</taxon>
        <taxon>Becedseptimavirus BCD7</taxon>
    </lineage>
</organism>
<name>J9PUC6_9CAUD</name>
<protein>
    <submittedName>
        <fullName evidence="1">Uncharacterized protein</fullName>
    </submittedName>
</protein>